<dbReference type="InterPro" id="IPR010664">
    <property type="entry name" value="LipoPS_assembly_LptC-rel"/>
</dbReference>
<evidence type="ECO:0000313" key="3">
    <source>
        <dbReference type="Proteomes" id="UP000430564"/>
    </source>
</evidence>
<dbReference type="RefSeq" id="WP_152157772.1">
    <property type="nucleotide sequence ID" value="NZ_WEHX01000010.1"/>
</dbReference>
<organism evidence="2 3">
    <name type="scientific">Sutterella seckii</name>
    <dbReference type="NCBI Taxonomy" id="1944635"/>
    <lineage>
        <taxon>Bacteria</taxon>
        <taxon>Pseudomonadati</taxon>
        <taxon>Pseudomonadota</taxon>
        <taxon>Betaproteobacteria</taxon>
        <taxon>Burkholderiales</taxon>
        <taxon>Sutterellaceae</taxon>
        <taxon>Sutterella</taxon>
    </lineage>
</organism>
<dbReference type="InterPro" id="IPR026265">
    <property type="entry name" value="LptC"/>
</dbReference>
<name>A0A6I1F1U9_9BURK</name>
<evidence type="ECO:0000313" key="2">
    <source>
        <dbReference type="EMBL" id="KAB7662233.1"/>
    </source>
</evidence>
<dbReference type="GO" id="GO:0005886">
    <property type="term" value="C:plasma membrane"/>
    <property type="evidence" value="ECO:0007669"/>
    <property type="project" value="InterPro"/>
</dbReference>
<protein>
    <submittedName>
        <fullName evidence="2">LPS export ABC transporter periplasmic protein LptC</fullName>
    </submittedName>
</protein>
<dbReference type="Proteomes" id="UP000430564">
    <property type="component" value="Unassembled WGS sequence"/>
</dbReference>
<evidence type="ECO:0000256" key="1">
    <source>
        <dbReference type="SAM" id="Phobius"/>
    </source>
</evidence>
<keyword evidence="1" id="KW-1133">Transmembrane helix</keyword>
<dbReference type="NCBIfam" id="TIGR04409">
    <property type="entry name" value="LptC_YrbK"/>
    <property type="match status" value="1"/>
</dbReference>
<comment type="caution">
    <text evidence="2">The sequence shown here is derived from an EMBL/GenBank/DDBJ whole genome shotgun (WGS) entry which is preliminary data.</text>
</comment>
<dbReference type="GO" id="GO:0015221">
    <property type="term" value="F:lipopolysaccharide transmembrane transporter activity"/>
    <property type="evidence" value="ECO:0007669"/>
    <property type="project" value="InterPro"/>
</dbReference>
<gene>
    <name evidence="2" type="primary">lptC</name>
    <name evidence="2" type="ORF">GBM95_03260</name>
</gene>
<reference evidence="2 3" key="1">
    <citation type="submission" date="2019-10" db="EMBL/GenBank/DDBJ databases">
        <title>Genome diversity of Sutterella seckii.</title>
        <authorList>
            <person name="Chaplin A.V."/>
            <person name="Sokolova S.R."/>
            <person name="Mosin K.A."/>
            <person name="Ivanova E.L."/>
            <person name="Kochetkova T.O."/>
            <person name="Goltsov A.Y."/>
            <person name="Trofimov D.Y."/>
            <person name="Efimov B.A."/>
        </authorList>
    </citation>
    <scope>NUCLEOTIDE SEQUENCE [LARGE SCALE GENOMIC DNA]</scope>
    <source>
        <strain evidence="2 3">ASD393</strain>
    </source>
</reference>
<proteinExistence type="predicted"/>
<sequence length="202" mass="22928">MAHRRLIFRERITAIVGSVILFGLVLLSYWYSVQSEIAGLKYIPSDKSPDFLARNVSLTDFDETGQPKYKAFSENLQHFSDERMHAEKALVLSLAPGEAVASARADELWSNDGMETVEFSGNVEVTREPWGTEPELYFRTNFLRAWLDTLRFETNEPVFMRRGENTTESEGGAIYDNVARTIELRDRVTTILQPKSLSADAP</sequence>
<feature type="transmembrane region" description="Helical" evidence="1">
    <location>
        <begin position="12"/>
        <end position="31"/>
    </location>
</feature>
<dbReference type="OrthoDB" id="9152472at2"/>
<accession>A0A6I1F1U9</accession>
<dbReference type="AlphaFoldDB" id="A0A6I1F1U9"/>
<keyword evidence="1" id="KW-0472">Membrane</keyword>
<dbReference type="Pfam" id="PF06835">
    <property type="entry name" value="LptC"/>
    <property type="match status" value="1"/>
</dbReference>
<dbReference type="Gene3D" id="2.60.450.10">
    <property type="entry name" value="Lipopolysaccharide (LPS) transport protein A like domain"/>
    <property type="match status" value="1"/>
</dbReference>
<keyword evidence="1" id="KW-0812">Transmembrane</keyword>
<dbReference type="EMBL" id="WEHX01000010">
    <property type="protein sequence ID" value="KAB7662233.1"/>
    <property type="molecule type" value="Genomic_DNA"/>
</dbReference>